<dbReference type="PROSITE" id="PS50109">
    <property type="entry name" value="HIS_KIN"/>
    <property type="match status" value="1"/>
</dbReference>
<dbReference type="InterPro" id="IPR003594">
    <property type="entry name" value="HATPase_dom"/>
</dbReference>
<dbReference type="SUPFAM" id="SSF55874">
    <property type="entry name" value="ATPase domain of HSP90 chaperone/DNA topoisomerase II/histidine kinase"/>
    <property type="match status" value="1"/>
</dbReference>
<dbReference type="SUPFAM" id="SSF158472">
    <property type="entry name" value="HAMP domain-like"/>
    <property type="match status" value="1"/>
</dbReference>
<keyword evidence="10" id="KW-0902">Two-component regulatory system</keyword>
<keyword evidence="11 12" id="KW-0472">Membrane</keyword>
<dbReference type="Pfam" id="PF06580">
    <property type="entry name" value="His_kinase"/>
    <property type="match status" value="1"/>
</dbReference>
<evidence type="ECO:0000313" key="16">
    <source>
        <dbReference type="Proteomes" id="UP000295418"/>
    </source>
</evidence>
<dbReference type="PANTHER" id="PTHR34220:SF7">
    <property type="entry name" value="SENSOR HISTIDINE KINASE YPDA"/>
    <property type="match status" value="1"/>
</dbReference>
<dbReference type="RefSeq" id="WP_132418293.1">
    <property type="nucleotide sequence ID" value="NZ_SKFG01000010.1"/>
</dbReference>
<dbReference type="Gene3D" id="3.30.565.10">
    <property type="entry name" value="Histidine kinase-like ATPase, C-terminal domain"/>
    <property type="match status" value="1"/>
</dbReference>
<evidence type="ECO:0000256" key="4">
    <source>
        <dbReference type="ARBA" id="ARBA00022475"/>
    </source>
</evidence>
<evidence type="ECO:0000259" key="13">
    <source>
        <dbReference type="PROSITE" id="PS50109"/>
    </source>
</evidence>
<evidence type="ECO:0000256" key="9">
    <source>
        <dbReference type="ARBA" id="ARBA00022840"/>
    </source>
</evidence>
<organism evidence="15 16">
    <name type="scientific">Paenibacillus albiflavus</name>
    <dbReference type="NCBI Taxonomy" id="2545760"/>
    <lineage>
        <taxon>Bacteria</taxon>
        <taxon>Bacillati</taxon>
        <taxon>Bacillota</taxon>
        <taxon>Bacilli</taxon>
        <taxon>Bacillales</taxon>
        <taxon>Paenibacillaceae</taxon>
        <taxon>Paenibacillus</taxon>
    </lineage>
</organism>
<dbReference type="EMBL" id="SKFG01000010">
    <property type="protein sequence ID" value="TCZ77192.1"/>
    <property type="molecule type" value="Genomic_DNA"/>
</dbReference>
<evidence type="ECO:0000313" key="15">
    <source>
        <dbReference type="EMBL" id="TCZ77192.1"/>
    </source>
</evidence>
<dbReference type="CDD" id="cd06225">
    <property type="entry name" value="HAMP"/>
    <property type="match status" value="1"/>
</dbReference>
<evidence type="ECO:0000256" key="6">
    <source>
        <dbReference type="ARBA" id="ARBA00022679"/>
    </source>
</evidence>
<feature type="transmembrane region" description="Helical" evidence="12">
    <location>
        <begin position="7"/>
        <end position="30"/>
    </location>
</feature>
<keyword evidence="12" id="KW-0812">Transmembrane</keyword>
<keyword evidence="4" id="KW-1003">Cell membrane</keyword>
<feature type="domain" description="Histidine kinase" evidence="13">
    <location>
        <begin position="486"/>
        <end position="601"/>
    </location>
</feature>
<dbReference type="SMART" id="SM00304">
    <property type="entry name" value="HAMP"/>
    <property type="match status" value="1"/>
</dbReference>
<feature type="transmembrane region" description="Helical" evidence="12">
    <location>
        <begin position="304"/>
        <end position="328"/>
    </location>
</feature>
<comment type="subcellular location">
    <subcellularLocation>
        <location evidence="2">Cell membrane</location>
        <topology evidence="2">Multi-pass membrane protein</topology>
    </subcellularLocation>
</comment>
<dbReference type="GO" id="GO:0005524">
    <property type="term" value="F:ATP binding"/>
    <property type="evidence" value="ECO:0007669"/>
    <property type="project" value="UniProtKB-KW"/>
</dbReference>
<dbReference type="SMART" id="SM00387">
    <property type="entry name" value="HATPase_c"/>
    <property type="match status" value="1"/>
</dbReference>
<reference evidence="15 16" key="1">
    <citation type="submission" date="2019-03" db="EMBL/GenBank/DDBJ databases">
        <authorList>
            <person name="Kim M.K.M."/>
        </authorList>
    </citation>
    <scope>NUCLEOTIDE SEQUENCE [LARGE SCALE GENOMIC DNA]</scope>
    <source>
        <strain evidence="15 16">18JY21-1</strain>
    </source>
</reference>
<dbReference type="OrthoDB" id="9776552at2"/>
<evidence type="ECO:0000256" key="5">
    <source>
        <dbReference type="ARBA" id="ARBA00022553"/>
    </source>
</evidence>
<evidence type="ECO:0000256" key="7">
    <source>
        <dbReference type="ARBA" id="ARBA00022741"/>
    </source>
</evidence>
<dbReference type="Pfam" id="PF00672">
    <property type="entry name" value="HAMP"/>
    <property type="match status" value="1"/>
</dbReference>
<keyword evidence="5" id="KW-0597">Phosphoprotein</keyword>
<name>A0A4V2WNY3_9BACL</name>
<evidence type="ECO:0000256" key="3">
    <source>
        <dbReference type="ARBA" id="ARBA00012438"/>
    </source>
</evidence>
<evidence type="ECO:0000256" key="2">
    <source>
        <dbReference type="ARBA" id="ARBA00004651"/>
    </source>
</evidence>
<evidence type="ECO:0000259" key="14">
    <source>
        <dbReference type="PROSITE" id="PS50885"/>
    </source>
</evidence>
<proteinExistence type="predicted"/>
<dbReference type="InterPro" id="IPR003660">
    <property type="entry name" value="HAMP_dom"/>
</dbReference>
<keyword evidence="9" id="KW-0067">ATP-binding</keyword>
<dbReference type="InterPro" id="IPR005467">
    <property type="entry name" value="His_kinase_dom"/>
</dbReference>
<dbReference type="Pfam" id="PF02518">
    <property type="entry name" value="HATPase_c"/>
    <property type="match status" value="1"/>
</dbReference>
<dbReference type="GO" id="GO:0000155">
    <property type="term" value="F:phosphorelay sensor kinase activity"/>
    <property type="evidence" value="ECO:0007669"/>
    <property type="project" value="InterPro"/>
</dbReference>
<keyword evidence="7" id="KW-0547">Nucleotide-binding</keyword>
<dbReference type="GO" id="GO:0005886">
    <property type="term" value="C:plasma membrane"/>
    <property type="evidence" value="ECO:0007669"/>
    <property type="project" value="UniProtKB-SubCell"/>
</dbReference>
<dbReference type="EC" id="2.7.13.3" evidence="3"/>
<dbReference type="PROSITE" id="PS50885">
    <property type="entry name" value="HAMP"/>
    <property type="match status" value="1"/>
</dbReference>
<protein>
    <recommendedName>
        <fullName evidence="3">histidine kinase</fullName>
        <ecNumber evidence="3">2.7.13.3</ecNumber>
    </recommendedName>
</protein>
<comment type="caution">
    <text evidence="15">The sequence shown here is derived from an EMBL/GenBank/DDBJ whole genome shotgun (WGS) entry which is preliminary data.</text>
</comment>
<keyword evidence="12" id="KW-1133">Transmembrane helix</keyword>
<feature type="domain" description="HAMP" evidence="14">
    <location>
        <begin position="329"/>
        <end position="381"/>
    </location>
</feature>
<evidence type="ECO:0000256" key="12">
    <source>
        <dbReference type="SAM" id="Phobius"/>
    </source>
</evidence>
<gene>
    <name evidence="15" type="ORF">E0485_12080</name>
</gene>
<dbReference type="Proteomes" id="UP000295418">
    <property type="component" value="Unassembled WGS sequence"/>
</dbReference>
<sequence length="618" mass="71336">MNLRNKMLMAFFVFIIVPLFFVGSVTYFLMQNIIERNYNDQTELAIKAVSNNVSLVLREVNSYSEYWRHKSQLTSIFAQPSPEWKDNETKTNNETRLYISKVLSETFLFYTPIHEVTIYNLEGESVGVAKDQFTTVYPVDLQTLKKYPFFNEVVKLSGAPKMIGPYEMPDITALNSMYTNVRMMVDPSTMSVKGYMMQRLNLMELDNIFRFFLYNQPADSRFMIINQDGLIMQDSGHKLGGSKLSEQLSHPIDFSKEYTSNKIMFGDVDSIVTTYKLDLERDGVKDWYVVYVTPWSAISNETLFVLKVVAAIIVFCLICAIVFNLFFLNRFIRFLLGFVSSMKRVEMGDLSVRLPIKEKREMGVLARSFNSLVERIASLLEEVKLEQQHKNKAELMLLEAQIKPHFLFNTLESINGLAVQNEGKKVSQLIYRLGSMLRMFEHEEEISLTLELDYLRNYLEIQSFRFENLFEYQIDVPTSLKDYYILKLTLQPLVENSIHHGFEGYESGGIIAIRAEEQEDRILIWVQDNGSGIPIEVLQRLKYKTSQVTINKQIEGNERIGLGIVNVADRLRIHYGAEYGIWICSDTDIGTTIKIVIPKYKPPGDDNGIEGIAGRRRD</sequence>
<evidence type="ECO:0000256" key="8">
    <source>
        <dbReference type="ARBA" id="ARBA00022777"/>
    </source>
</evidence>
<keyword evidence="6" id="KW-0808">Transferase</keyword>
<dbReference type="InterPro" id="IPR050640">
    <property type="entry name" value="Bact_2-comp_sensor_kinase"/>
</dbReference>
<keyword evidence="16" id="KW-1185">Reference proteome</keyword>
<evidence type="ECO:0000256" key="1">
    <source>
        <dbReference type="ARBA" id="ARBA00000085"/>
    </source>
</evidence>
<dbReference type="PANTHER" id="PTHR34220">
    <property type="entry name" value="SENSOR HISTIDINE KINASE YPDA"/>
    <property type="match status" value="1"/>
</dbReference>
<comment type="catalytic activity">
    <reaction evidence="1">
        <text>ATP + protein L-histidine = ADP + protein N-phospho-L-histidine.</text>
        <dbReference type="EC" id="2.7.13.3"/>
    </reaction>
</comment>
<keyword evidence="8 15" id="KW-0418">Kinase</keyword>
<evidence type="ECO:0000256" key="10">
    <source>
        <dbReference type="ARBA" id="ARBA00023012"/>
    </source>
</evidence>
<dbReference type="Gene3D" id="6.10.340.10">
    <property type="match status" value="1"/>
</dbReference>
<evidence type="ECO:0000256" key="11">
    <source>
        <dbReference type="ARBA" id="ARBA00023136"/>
    </source>
</evidence>
<accession>A0A4V2WNY3</accession>
<dbReference type="InterPro" id="IPR036890">
    <property type="entry name" value="HATPase_C_sf"/>
</dbReference>
<dbReference type="InterPro" id="IPR010559">
    <property type="entry name" value="Sig_transdc_His_kin_internal"/>
</dbReference>
<dbReference type="AlphaFoldDB" id="A0A4V2WNY3"/>